<dbReference type="EMBL" id="FR796428">
    <property type="protein sequence ID" value="CAJ08754.1"/>
    <property type="molecule type" value="Genomic_DNA"/>
</dbReference>
<feature type="region of interest" description="Disordered" evidence="1">
    <location>
        <begin position="227"/>
        <end position="268"/>
    </location>
</feature>
<protein>
    <submittedName>
        <fullName evidence="2">Membrane associated protein-like protein</fullName>
    </submittedName>
</protein>
<dbReference type="eggNOG" id="ENOG502RSJI">
    <property type="taxonomic scope" value="Eukaryota"/>
</dbReference>
<gene>
    <name evidence="2" type="ORF">LMJF_32_2270</name>
</gene>
<dbReference type="AlphaFoldDB" id="Q4Q548"/>
<proteinExistence type="predicted"/>
<evidence type="ECO:0000256" key="1">
    <source>
        <dbReference type="SAM" id="MobiDB-lite"/>
    </source>
</evidence>
<feature type="region of interest" description="Disordered" evidence="1">
    <location>
        <begin position="15"/>
        <end position="36"/>
    </location>
</feature>
<dbReference type="VEuPathDB" id="TriTrypDB:LMJFC_320032500"/>
<name>Q4Q548_LEIMA</name>
<dbReference type="PANTHER" id="PTHR38758:SF1">
    <property type="entry name" value="PROTEIN, PUTATIVE-RELATED"/>
    <property type="match status" value="1"/>
</dbReference>
<feature type="compositionally biased region" description="Acidic residues" evidence="1">
    <location>
        <begin position="877"/>
        <end position="887"/>
    </location>
</feature>
<keyword evidence="3" id="KW-1185">Reference proteome</keyword>
<feature type="region of interest" description="Disordered" evidence="1">
    <location>
        <begin position="317"/>
        <end position="336"/>
    </location>
</feature>
<dbReference type="STRING" id="5664.Q4Q548"/>
<reference evidence="2 3" key="2">
    <citation type="journal article" date="2011" name="Genome Res.">
        <title>Chromosome and gene copy number variation allow major structural change between species and strains of Leishmania.</title>
        <authorList>
            <person name="Rogers M.B."/>
            <person name="Hilley J.D."/>
            <person name="Dickens N.J."/>
            <person name="Wilkes J."/>
            <person name="Bates P.A."/>
            <person name="Depledge D.P."/>
            <person name="Harris D."/>
            <person name="Her Y."/>
            <person name="Herzyk P."/>
            <person name="Imamura H."/>
            <person name="Otto T.D."/>
            <person name="Sanders M."/>
            <person name="Seeger K."/>
            <person name="Dujardin J.C."/>
            <person name="Berriman M."/>
            <person name="Smith D.F."/>
            <person name="Hertz-Fowler C."/>
            <person name="Mottram J.C."/>
        </authorList>
    </citation>
    <scope>NUCLEOTIDE SEQUENCE [LARGE SCALE GENOMIC DNA]</scope>
    <source>
        <strain evidence="3">MHOM/IL/81/Friedlin</strain>
    </source>
</reference>
<dbReference type="PANTHER" id="PTHR38758">
    <property type="entry name" value="PUTATIVE-RELATED"/>
    <property type="match status" value="1"/>
</dbReference>
<dbReference type="Proteomes" id="UP000000542">
    <property type="component" value="Chromosome 32"/>
</dbReference>
<feature type="compositionally biased region" description="Polar residues" evidence="1">
    <location>
        <begin position="856"/>
        <end position="869"/>
    </location>
</feature>
<reference evidence="2 3" key="1">
    <citation type="journal article" date="2005" name="Science">
        <title>The genome of the kinetoplastid parasite, Leishmania major.</title>
        <authorList>
            <person name="Ivens A.C."/>
            <person name="Peacock C.S."/>
            <person name="Worthey E.A."/>
            <person name="Murphy L."/>
            <person name="Aggarwal G."/>
            <person name="Berriman M."/>
            <person name="Sisk E."/>
            <person name="Rajandream M.A."/>
            <person name="Adlem E."/>
            <person name="Aert R."/>
            <person name="Anupama A."/>
            <person name="Apostolou Z."/>
            <person name="Attipoe P."/>
            <person name="Bason N."/>
            <person name="Bauser C."/>
            <person name="Beck A."/>
            <person name="Beverley S.M."/>
            <person name="Bianchettin G."/>
            <person name="Borzym K."/>
            <person name="Bothe G."/>
            <person name="Bruschi C.V."/>
            <person name="Collins M."/>
            <person name="Cadag E."/>
            <person name="Ciarloni L."/>
            <person name="Clayton C."/>
            <person name="Coulson R.M."/>
            <person name="Cronin A."/>
            <person name="Cruz A.K."/>
            <person name="Davies R.M."/>
            <person name="De Gaudenzi J."/>
            <person name="Dobson D.E."/>
            <person name="Duesterhoeft A."/>
            <person name="Fazelina G."/>
            <person name="Fosker N."/>
            <person name="Frasch A.C."/>
            <person name="Fraser A."/>
            <person name="Fuchs M."/>
            <person name="Gabel C."/>
            <person name="Goble A."/>
            <person name="Goffeau A."/>
            <person name="Harris D."/>
            <person name="Hertz-Fowler C."/>
            <person name="Hilbert H."/>
            <person name="Horn D."/>
            <person name="Huang Y."/>
            <person name="Klages S."/>
            <person name="Knights A."/>
            <person name="Kube M."/>
            <person name="Larke N."/>
            <person name="Litvin L."/>
            <person name="Lord A."/>
            <person name="Louie T."/>
            <person name="Marra M."/>
            <person name="Masuy D."/>
            <person name="Matthews K."/>
            <person name="Michaeli S."/>
            <person name="Mottram J.C."/>
            <person name="Muller-Auer S."/>
            <person name="Munden H."/>
            <person name="Nelson S."/>
            <person name="Norbertczak H."/>
            <person name="Oliver K."/>
            <person name="O'neil S."/>
            <person name="Pentony M."/>
            <person name="Pohl T.M."/>
            <person name="Price C."/>
            <person name="Purnelle B."/>
            <person name="Quail M.A."/>
            <person name="Rabbinowitsch E."/>
            <person name="Reinhardt R."/>
            <person name="Rieger M."/>
            <person name="Rinta J."/>
            <person name="Robben J."/>
            <person name="Robertson L."/>
            <person name="Ruiz J.C."/>
            <person name="Rutter S."/>
            <person name="Saunders D."/>
            <person name="Schafer M."/>
            <person name="Schein J."/>
            <person name="Schwartz D.C."/>
            <person name="Seeger K."/>
            <person name="Seyler A."/>
            <person name="Sharp S."/>
            <person name="Shin H."/>
            <person name="Sivam D."/>
            <person name="Squares R."/>
            <person name="Squares S."/>
            <person name="Tosato V."/>
            <person name="Vogt C."/>
            <person name="Volckaert G."/>
            <person name="Wambutt R."/>
            <person name="Warren T."/>
            <person name="Wedler H."/>
            <person name="Woodward J."/>
            <person name="Zhou S."/>
            <person name="Zimmermann W."/>
            <person name="Smith D.F."/>
            <person name="Blackwell J.M."/>
            <person name="Stuart K.D."/>
            <person name="Barrell B."/>
            <person name="Myler P.J."/>
        </authorList>
    </citation>
    <scope>NUCLEOTIDE SEQUENCE [LARGE SCALE GENOMIC DNA]</scope>
    <source>
        <strain evidence="3">MHOM/IL/81/Friedlin</strain>
    </source>
</reference>
<evidence type="ECO:0000313" key="2">
    <source>
        <dbReference type="EMBL" id="CAJ08754.1"/>
    </source>
</evidence>
<organism evidence="2 3">
    <name type="scientific">Leishmania major</name>
    <dbReference type="NCBI Taxonomy" id="5664"/>
    <lineage>
        <taxon>Eukaryota</taxon>
        <taxon>Discoba</taxon>
        <taxon>Euglenozoa</taxon>
        <taxon>Kinetoplastea</taxon>
        <taxon>Metakinetoplastina</taxon>
        <taxon>Trypanosomatida</taxon>
        <taxon>Trypanosomatidae</taxon>
        <taxon>Leishmaniinae</taxon>
        <taxon>Leishmania</taxon>
    </lineage>
</organism>
<accession>Q4Q548</accession>
<feature type="compositionally biased region" description="Low complexity" evidence="1">
    <location>
        <begin position="22"/>
        <end position="36"/>
    </location>
</feature>
<sequence length="887" mass="97926">MWSFLNDVRESVRQVVAPPPSRSSIASTTTTATSTTANTREMGFEEAVDQLTTGLLYLWRKADQAASKVLRQAFDGAVSLREEATPRLFTVTAEARASLSEGELLELLIDAVSQATDRTHQALDEANFLLSLGIEEQIAHTKDYAGCYQWWDRTVNRRLIVCQELLQARFADASSTPQHLATVMALRTQIDVIRRASTQPLAAVAARGRLLEDERYDLLKSLPAMLPVEGGDQPAHASSTATDDAASTAHQPTAAHPSEASYTPSTEGVVASVPRDSYIPQFRPFTISSPIAAAAPLTDSATATLQEFDSTHCHAQPATAHAFPSQTPPSSQEQARLAREAEEQARLAREAEEQARLVREAEEQARLVREAEEQARLAREAEEQARLVREAEEQAHLVREAEEQARLVREAEEQARLAREAEEQARLVREAEEQARLAREAEEQARLAREAEEQARLAREAEEQARLAREAEEQARLAREAEEQARLAREAEEQARLAREAEEQARLAREAEEQARLAREAEEQARLAREAEEQARLAREAEEQARLAREAEEQARLVREAEEQARLAREAEEQARLVREAEEQARLAREAEEQARLAREAEEQARLAREAEEQARLVREAEEQARLAREAEEQARLAREAEEQARLAREVEESVARSKVSRESEEVSVALYGEVILGTEAMPKEMHTPPSSHNVMPPPVGTVMDDEGWGEEDGFEEVNMAQFTKYLGSPQRRTSWGGADPSFSSSPLPAYAQAHTPASARWGASMSCQKLSPPITPVSGVQEVGLTAVVTAAVGRRTGGMSLRKKSPPVRVARDGATPVSAFQPRSSMGSSSSMSSPYGGAANAASGATGWRPAPQQSVFSSPSAVSKQSKRQVQLEDDDKWDEDW</sequence>
<dbReference type="VEuPathDB" id="TriTrypDB:LmjF.32.2270"/>
<dbReference type="VEuPathDB" id="TriTrypDB:LMJLV39_320029600"/>
<dbReference type="InParanoid" id="Q4Q548"/>
<feature type="compositionally biased region" description="Low complexity" evidence="1">
    <location>
        <begin position="235"/>
        <end position="250"/>
    </location>
</feature>
<dbReference type="KEGG" id="lma:LMJF_32_2270"/>
<evidence type="ECO:0000313" key="3">
    <source>
        <dbReference type="Proteomes" id="UP000000542"/>
    </source>
</evidence>
<dbReference type="OMA" id="STHCHAQ"/>
<feature type="region of interest" description="Disordered" evidence="1">
    <location>
        <begin position="507"/>
        <end position="554"/>
    </location>
</feature>
<feature type="region of interest" description="Disordered" evidence="1">
    <location>
        <begin position="800"/>
        <end position="887"/>
    </location>
</feature>
<dbReference type="RefSeq" id="XP_001685550.1">
    <property type="nucleotide sequence ID" value="XM_001685498.1"/>
</dbReference>
<feature type="compositionally biased region" description="Low complexity" evidence="1">
    <location>
        <begin position="827"/>
        <end position="851"/>
    </location>
</feature>
<dbReference type="VEuPathDB" id="TriTrypDB:LMJSD75_320029700"/>
<dbReference type="HOGENOM" id="CLU_325288_0_0_1"/>
<dbReference type="GeneID" id="5656347"/>